<evidence type="ECO:0000313" key="2">
    <source>
        <dbReference type="Proteomes" id="UP001177140"/>
    </source>
</evidence>
<dbReference type="AlphaFoldDB" id="A0AA41VJ74"/>
<comment type="caution">
    <text evidence="1">The sequence shown here is derived from an EMBL/GenBank/DDBJ whole genome shotgun (WGS) entry which is preliminary data.</text>
</comment>
<name>A0AA41VJ74_PAPNU</name>
<reference evidence="1" key="1">
    <citation type="submission" date="2022-03" db="EMBL/GenBank/DDBJ databases">
        <title>A functionally conserved STORR gene fusion in Papaver species that diverged 16.8 million years ago.</title>
        <authorList>
            <person name="Catania T."/>
        </authorList>
    </citation>
    <scope>NUCLEOTIDE SEQUENCE</scope>
    <source>
        <strain evidence="1">S-191538</strain>
    </source>
</reference>
<protein>
    <submittedName>
        <fullName evidence="1">Uncharacterized protein</fullName>
    </submittedName>
</protein>
<organism evidence="1 2">
    <name type="scientific">Papaver nudicaule</name>
    <name type="common">Iceland poppy</name>
    <dbReference type="NCBI Taxonomy" id="74823"/>
    <lineage>
        <taxon>Eukaryota</taxon>
        <taxon>Viridiplantae</taxon>
        <taxon>Streptophyta</taxon>
        <taxon>Embryophyta</taxon>
        <taxon>Tracheophyta</taxon>
        <taxon>Spermatophyta</taxon>
        <taxon>Magnoliopsida</taxon>
        <taxon>Ranunculales</taxon>
        <taxon>Papaveraceae</taxon>
        <taxon>Papaveroideae</taxon>
        <taxon>Papaver</taxon>
    </lineage>
</organism>
<feature type="non-terminal residue" evidence="1">
    <location>
        <position position="1"/>
    </location>
</feature>
<keyword evidence="2" id="KW-1185">Reference proteome</keyword>
<dbReference type="GO" id="GO:0009507">
    <property type="term" value="C:chloroplast"/>
    <property type="evidence" value="ECO:0007669"/>
    <property type="project" value="TreeGrafter"/>
</dbReference>
<dbReference type="PANTHER" id="PTHR47914">
    <property type="entry name" value="ALPHA/BETA-HYDROLASES SUPERFAMILY PROTEIN"/>
    <property type="match status" value="1"/>
</dbReference>
<evidence type="ECO:0000313" key="1">
    <source>
        <dbReference type="EMBL" id="MCL7042290.1"/>
    </source>
</evidence>
<dbReference type="EMBL" id="JAJJMA010233542">
    <property type="protein sequence ID" value="MCL7042290.1"/>
    <property type="molecule type" value="Genomic_DNA"/>
</dbReference>
<dbReference type="PANTHER" id="PTHR47914:SF1">
    <property type="entry name" value="ALPHA_BETA-HYDROLASES SUPERFAMILY PROTEIN"/>
    <property type="match status" value="1"/>
</dbReference>
<gene>
    <name evidence="1" type="ORF">MKW94_017966</name>
</gene>
<feature type="non-terminal residue" evidence="1">
    <location>
        <position position="52"/>
    </location>
</feature>
<accession>A0AA41VJ74</accession>
<dbReference type="Proteomes" id="UP001177140">
    <property type="component" value="Unassembled WGS sequence"/>
</dbReference>
<sequence>DELVIFGGGHAATLALRAVRKGLVKTSAIAAVAPTWAGPLPIVFGRDSNMES</sequence>
<proteinExistence type="predicted"/>